<proteinExistence type="predicted"/>
<evidence type="ECO:0000313" key="1">
    <source>
        <dbReference type="EMBL" id="KAJ5505044.1"/>
    </source>
</evidence>
<dbReference type="EMBL" id="JAPWDS010000003">
    <property type="protein sequence ID" value="KAJ5505044.1"/>
    <property type="molecule type" value="Genomic_DNA"/>
</dbReference>
<sequence>MAAYAQIASKADLIFAKYFQSKDKDTAMKMSSNISRGGSTNPTGSDILGKVSIVTDYKADGDYACKFKMNIAVYGKDWKSIIQSMFETGAATATPHINVSRIEWNVNTEQSDTGKGEDIFEHDVKKIA</sequence>
<gene>
    <name evidence="1" type="ORF">N7463_007918</name>
</gene>
<accession>A0A9W9XX66</accession>
<keyword evidence="2" id="KW-1185">Reference proteome</keyword>
<evidence type="ECO:0000313" key="2">
    <source>
        <dbReference type="Proteomes" id="UP001149954"/>
    </source>
</evidence>
<organism evidence="1 2">
    <name type="scientific">Penicillium fimorum</name>
    <dbReference type="NCBI Taxonomy" id="1882269"/>
    <lineage>
        <taxon>Eukaryota</taxon>
        <taxon>Fungi</taxon>
        <taxon>Dikarya</taxon>
        <taxon>Ascomycota</taxon>
        <taxon>Pezizomycotina</taxon>
        <taxon>Eurotiomycetes</taxon>
        <taxon>Eurotiomycetidae</taxon>
        <taxon>Eurotiales</taxon>
        <taxon>Aspergillaceae</taxon>
        <taxon>Penicillium</taxon>
    </lineage>
</organism>
<reference evidence="1" key="1">
    <citation type="submission" date="2022-12" db="EMBL/GenBank/DDBJ databases">
        <authorList>
            <person name="Petersen C."/>
        </authorList>
    </citation>
    <scope>NUCLEOTIDE SEQUENCE</scope>
    <source>
        <strain evidence="1">IBT 29495</strain>
    </source>
</reference>
<dbReference type="AlphaFoldDB" id="A0A9W9XX66"/>
<dbReference type="Proteomes" id="UP001149954">
    <property type="component" value="Unassembled WGS sequence"/>
</dbReference>
<name>A0A9W9XX66_9EURO</name>
<dbReference type="OrthoDB" id="4340678at2759"/>
<comment type="caution">
    <text evidence="1">The sequence shown here is derived from an EMBL/GenBank/DDBJ whole genome shotgun (WGS) entry which is preliminary data.</text>
</comment>
<protein>
    <submittedName>
        <fullName evidence="1">Uncharacterized protein</fullName>
    </submittedName>
</protein>
<reference evidence="1" key="2">
    <citation type="journal article" date="2023" name="IMA Fungus">
        <title>Comparative genomic study of the Penicillium genus elucidates a diverse pangenome and 15 lateral gene transfer events.</title>
        <authorList>
            <person name="Petersen C."/>
            <person name="Sorensen T."/>
            <person name="Nielsen M.R."/>
            <person name="Sondergaard T.E."/>
            <person name="Sorensen J.L."/>
            <person name="Fitzpatrick D.A."/>
            <person name="Frisvad J.C."/>
            <person name="Nielsen K.L."/>
        </authorList>
    </citation>
    <scope>NUCLEOTIDE SEQUENCE</scope>
    <source>
        <strain evidence="1">IBT 29495</strain>
    </source>
</reference>